<dbReference type="AlphaFoldDB" id="A0A4R2LBP3"/>
<dbReference type="EMBL" id="SLWX01000004">
    <property type="protein sequence ID" value="TCO76725.1"/>
    <property type="molecule type" value="Genomic_DNA"/>
</dbReference>
<name>A0A4R2LBP3_9GAMM</name>
<reference evidence="2 3" key="1">
    <citation type="submission" date="2019-03" db="EMBL/GenBank/DDBJ databases">
        <title>Genomic Encyclopedia of Type Strains, Phase IV (KMG-IV): sequencing the most valuable type-strain genomes for metagenomic binning, comparative biology and taxonomic classification.</title>
        <authorList>
            <person name="Goeker M."/>
        </authorList>
    </citation>
    <scope>NUCLEOTIDE SEQUENCE [LARGE SCALE GENOMIC DNA]</scope>
    <source>
        <strain evidence="2 3">DSM 23344</strain>
    </source>
</reference>
<feature type="transmembrane region" description="Helical" evidence="1">
    <location>
        <begin position="211"/>
        <end position="229"/>
    </location>
</feature>
<gene>
    <name evidence="2" type="ORF">EV688_104179</name>
</gene>
<evidence type="ECO:0000313" key="2">
    <source>
        <dbReference type="EMBL" id="TCO76725.1"/>
    </source>
</evidence>
<dbReference type="Proteomes" id="UP000294980">
    <property type="component" value="Unassembled WGS sequence"/>
</dbReference>
<keyword evidence="1" id="KW-0812">Transmembrane</keyword>
<feature type="transmembrane region" description="Helical" evidence="1">
    <location>
        <begin position="183"/>
        <end position="199"/>
    </location>
</feature>
<feature type="transmembrane region" description="Helical" evidence="1">
    <location>
        <begin position="123"/>
        <end position="143"/>
    </location>
</feature>
<comment type="caution">
    <text evidence="2">The sequence shown here is derived from an EMBL/GenBank/DDBJ whole genome shotgun (WGS) entry which is preliminary data.</text>
</comment>
<sequence>MTLEASSASSPAERSPFFARTAIAMAAIVLLSFPLTYYLPVATGSRQFQALLHIHAATCFAWIGLYAWQVHLMAGGRLARHRELGLAGFALTGILIPLGYWTAQRSAAIRMAEGMERPYEFTWYNFADISIFSLLMIASILLVSRHKEWHRRLTYVAALALVAPAATRWTLKVPGVDPFILDMTAYLVIYPFLIALALFDRRSLGRFHPATLTCVALLVPLHLSSAFIARSDWWNNLAPPLIGPL</sequence>
<evidence type="ECO:0000313" key="3">
    <source>
        <dbReference type="Proteomes" id="UP000294980"/>
    </source>
</evidence>
<keyword evidence="1" id="KW-1133">Transmembrane helix</keyword>
<dbReference type="OrthoDB" id="648493at2"/>
<keyword evidence="1" id="KW-0472">Membrane</keyword>
<proteinExistence type="predicted"/>
<organism evidence="2 3">
    <name type="scientific">Chromatocurvus halotolerans</name>
    <dbReference type="NCBI Taxonomy" id="1132028"/>
    <lineage>
        <taxon>Bacteria</taxon>
        <taxon>Pseudomonadati</taxon>
        <taxon>Pseudomonadota</taxon>
        <taxon>Gammaproteobacteria</taxon>
        <taxon>Cellvibrionales</taxon>
        <taxon>Halieaceae</taxon>
        <taxon>Chromatocurvus</taxon>
    </lineage>
</organism>
<feature type="transmembrane region" description="Helical" evidence="1">
    <location>
        <begin position="17"/>
        <end position="39"/>
    </location>
</feature>
<keyword evidence="3" id="KW-1185">Reference proteome</keyword>
<protein>
    <submittedName>
        <fullName evidence="2">Uncharacterized protein</fullName>
    </submittedName>
</protein>
<dbReference type="RefSeq" id="WP_117315039.1">
    <property type="nucleotide sequence ID" value="NZ_QQSW01000002.1"/>
</dbReference>
<evidence type="ECO:0000256" key="1">
    <source>
        <dbReference type="SAM" id="Phobius"/>
    </source>
</evidence>
<feature type="transmembrane region" description="Helical" evidence="1">
    <location>
        <begin position="51"/>
        <end position="72"/>
    </location>
</feature>
<feature type="transmembrane region" description="Helical" evidence="1">
    <location>
        <begin position="84"/>
        <end position="103"/>
    </location>
</feature>
<accession>A0A4R2LBP3</accession>